<dbReference type="InterPro" id="IPR008497">
    <property type="entry name" value="DUF779"/>
</dbReference>
<reference evidence="1" key="1">
    <citation type="submission" date="2016-10" db="EMBL/GenBank/DDBJ databases">
        <title>Sequence of Gallionella enrichment culture.</title>
        <authorList>
            <person name="Poehlein A."/>
            <person name="Muehling M."/>
            <person name="Daniel R."/>
        </authorList>
    </citation>
    <scope>NUCLEOTIDE SEQUENCE</scope>
</reference>
<protein>
    <submittedName>
        <fullName evidence="1">Uncharacterized protein</fullName>
    </submittedName>
</protein>
<dbReference type="Pfam" id="PF05610">
    <property type="entry name" value="DUF779"/>
    <property type="match status" value="1"/>
</dbReference>
<evidence type="ECO:0000313" key="1">
    <source>
        <dbReference type="EMBL" id="OIQ96386.1"/>
    </source>
</evidence>
<name>A0A1J5RLK0_9ZZZZ</name>
<dbReference type="EMBL" id="MLJW01000150">
    <property type="protein sequence ID" value="OIQ96386.1"/>
    <property type="molecule type" value="Genomic_DNA"/>
</dbReference>
<dbReference type="PIRSF" id="PIRSF009151">
    <property type="entry name" value="DUF779"/>
    <property type="match status" value="1"/>
</dbReference>
<dbReference type="AlphaFoldDB" id="A0A1J5RLK0"/>
<accession>A0A1J5RLK0</accession>
<sequence length="121" mass="13576">MTEKLFTRVVATESALELLESLQEKYGPLLFFQPGGTNDCSILMCYALGEFCAGSDEVYLDNLDGMPFYVEHEKFELWKRSQLTVDVVNGVGAIDSLDNGTGKHFLTRSRLLSDEESKLLE</sequence>
<organism evidence="1">
    <name type="scientific">mine drainage metagenome</name>
    <dbReference type="NCBI Taxonomy" id="410659"/>
    <lineage>
        <taxon>unclassified sequences</taxon>
        <taxon>metagenomes</taxon>
        <taxon>ecological metagenomes</taxon>
    </lineage>
</organism>
<comment type="caution">
    <text evidence="1">The sequence shown here is derived from an EMBL/GenBank/DDBJ whole genome shotgun (WGS) entry which is preliminary data.</text>
</comment>
<gene>
    <name evidence="1" type="ORF">GALL_216650</name>
</gene>
<proteinExistence type="predicted"/>